<dbReference type="GO" id="GO:0004151">
    <property type="term" value="F:dihydroorotase activity"/>
    <property type="evidence" value="ECO:0007669"/>
    <property type="project" value="UniProtKB-EC"/>
</dbReference>
<dbReference type="InterPro" id="IPR011059">
    <property type="entry name" value="Metal-dep_hydrolase_composite"/>
</dbReference>
<dbReference type="EMBL" id="PUEJ01000010">
    <property type="protein sequence ID" value="PRH84969.1"/>
    <property type="molecule type" value="Genomic_DNA"/>
</dbReference>
<keyword evidence="3" id="KW-0378">Hydrolase</keyword>
<name>A0A2S9Q6J6_9HYPH</name>
<evidence type="ECO:0000259" key="2">
    <source>
        <dbReference type="Pfam" id="PF12890"/>
    </source>
</evidence>
<dbReference type="GO" id="GO:0006221">
    <property type="term" value="P:pyrimidine nucleotide biosynthetic process"/>
    <property type="evidence" value="ECO:0007669"/>
    <property type="project" value="UniProtKB-KW"/>
</dbReference>
<keyword evidence="4" id="KW-1185">Reference proteome</keyword>
<accession>A0A2S9Q6J6</accession>
<keyword evidence="1" id="KW-0665">Pyrimidine biosynthesis</keyword>
<comment type="caution">
    <text evidence="3">The sequence shown here is derived from an EMBL/GenBank/DDBJ whole genome shotgun (WGS) entry which is preliminary data.</text>
</comment>
<dbReference type="RefSeq" id="WP_105864554.1">
    <property type="nucleotide sequence ID" value="NZ_PUEJ01000010.1"/>
</dbReference>
<dbReference type="InterPro" id="IPR004722">
    <property type="entry name" value="DHOase"/>
</dbReference>
<dbReference type="OrthoDB" id="9803027at2"/>
<dbReference type="Proteomes" id="UP000237682">
    <property type="component" value="Unassembled WGS sequence"/>
</dbReference>
<dbReference type="Pfam" id="PF12890">
    <property type="entry name" value="DHOase"/>
    <property type="match status" value="1"/>
</dbReference>
<dbReference type="Gene3D" id="2.30.40.10">
    <property type="entry name" value="Urease, subunit C, domain 1"/>
    <property type="match status" value="1"/>
</dbReference>
<gene>
    <name evidence="3" type="ORF">C5L14_23730</name>
</gene>
<protein>
    <submittedName>
        <fullName evidence="3">Dihydroorotase</fullName>
        <ecNumber evidence="3">3.5.2.3</ecNumber>
    </submittedName>
</protein>
<dbReference type="AlphaFoldDB" id="A0A2S9Q6J6"/>
<dbReference type="GO" id="GO:0004038">
    <property type="term" value="F:allantoinase activity"/>
    <property type="evidence" value="ECO:0007669"/>
    <property type="project" value="TreeGrafter"/>
</dbReference>
<evidence type="ECO:0000313" key="3">
    <source>
        <dbReference type="EMBL" id="PRH84969.1"/>
    </source>
</evidence>
<dbReference type="NCBIfam" id="NF006558">
    <property type="entry name" value="PRK09059.1"/>
    <property type="match status" value="1"/>
</dbReference>
<feature type="domain" description="Dihydroorotase catalytic" evidence="2">
    <location>
        <begin position="57"/>
        <end position="243"/>
    </location>
</feature>
<evidence type="ECO:0000313" key="4">
    <source>
        <dbReference type="Proteomes" id="UP000237682"/>
    </source>
</evidence>
<dbReference type="SUPFAM" id="SSF51338">
    <property type="entry name" value="Composite domain of metallo-dependent hydrolases"/>
    <property type="match status" value="1"/>
</dbReference>
<dbReference type="PANTHER" id="PTHR43668">
    <property type="entry name" value="ALLANTOINASE"/>
    <property type="match status" value="1"/>
</dbReference>
<dbReference type="EC" id="3.5.2.3" evidence="3"/>
<dbReference type="SUPFAM" id="SSF51556">
    <property type="entry name" value="Metallo-dependent hydrolases"/>
    <property type="match status" value="1"/>
</dbReference>
<dbReference type="GO" id="GO:0005737">
    <property type="term" value="C:cytoplasm"/>
    <property type="evidence" value="ECO:0007669"/>
    <property type="project" value="TreeGrafter"/>
</dbReference>
<proteinExistence type="predicted"/>
<dbReference type="InterPro" id="IPR032466">
    <property type="entry name" value="Metal_Hydrolase"/>
</dbReference>
<sequence length="432" mass="45726">MNSARPLLLANALLTDPAARSQQRGGLLIRDGVIADIGPHLTAGVVGPDIAVIDCEGQILAPGLIDMRAVTGEPGAEHRETLATASQAAAAGGVTTIVCTPETHPPIDDPAVVDFVLRRARDTAIVHVHAMAALTKGLAGQEMTEIGLLGEAGALAFTDGARSVMNARVMRRALTYARDFDALIIHHTQDKDLAGDGVMNEGEFASRLGLPGIPAEAEAMLLERDMRLVALTGGRYHAATVTCRASLNVLRRAKQDGLNVTASTSINHVTLNENDIDGFRTFCKVSPPLRHEDDRLALVQAIKDGLVDAIVSDHNPQDVETKRQPFAEAADGAIGLETMLSAGLRLVHDGSLDLIGLLRALSTRPAEILRLPGGTLGKGAGADIIVFDPDVPFVLDAAKLRSRCKNSPFDEARLSGLVSRTFVSGKQVFERS</sequence>
<dbReference type="InterPro" id="IPR050138">
    <property type="entry name" value="DHOase/Allantoinase_Hydrolase"/>
</dbReference>
<dbReference type="GO" id="GO:0006145">
    <property type="term" value="P:purine nucleobase catabolic process"/>
    <property type="evidence" value="ECO:0007669"/>
    <property type="project" value="TreeGrafter"/>
</dbReference>
<dbReference type="NCBIfam" id="TIGR00857">
    <property type="entry name" value="pyrC_multi"/>
    <property type="match status" value="1"/>
</dbReference>
<dbReference type="GO" id="GO:0046872">
    <property type="term" value="F:metal ion binding"/>
    <property type="evidence" value="ECO:0007669"/>
    <property type="project" value="InterPro"/>
</dbReference>
<dbReference type="CDD" id="cd01317">
    <property type="entry name" value="DHOase_IIa"/>
    <property type="match status" value="1"/>
</dbReference>
<dbReference type="InterPro" id="IPR024403">
    <property type="entry name" value="DHOase_cat"/>
</dbReference>
<evidence type="ECO:0000256" key="1">
    <source>
        <dbReference type="ARBA" id="ARBA00022975"/>
    </source>
</evidence>
<reference evidence="3 4" key="1">
    <citation type="submission" date="2018-02" db="EMBL/GenBank/DDBJ databases">
        <title>Whole genome sequencing of endophytic bacterium.</title>
        <authorList>
            <person name="Eedara R."/>
            <person name="Podile A.R."/>
        </authorList>
    </citation>
    <scope>NUCLEOTIDE SEQUENCE [LARGE SCALE GENOMIC DNA]</scope>
    <source>
        <strain evidence="3 4">RP1T</strain>
    </source>
</reference>
<dbReference type="PANTHER" id="PTHR43668:SF2">
    <property type="entry name" value="ALLANTOINASE"/>
    <property type="match status" value="1"/>
</dbReference>
<organism evidence="3 4">
    <name type="scientific">Labrys okinawensis</name>
    <dbReference type="NCBI Taxonomy" id="346911"/>
    <lineage>
        <taxon>Bacteria</taxon>
        <taxon>Pseudomonadati</taxon>
        <taxon>Pseudomonadota</taxon>
        <taxon>Alphaproteobacteria</taxon>
        <taxon>Hyphomicrobiales</taxon>
        <taxon>Xanthobacteraceae</taxon>
        <taxon>Labrys</taxon>
    </lineage>
</organism>
<dbReference type="Gene3D" id="3.20.20.140">
    <property type="entry name" value="Metal-dependent hydrolases"/>
    <property type="match status" value="1"/>
</dbReference>